<sequence>MSSRYPVLDNRPIDQWKVTELKEELKRRKLTTRGLKDDLIKRLDEALHVERENAMKDANNGINFEPHPVIVDQSESVSVVSKKVEGVGDAHKKEVCNIPVKNLQIDINDSLETVDHGIVQEDIVCEGALRPNTSTVETNVTVAENVGSEVAVDTSIAIKEKVVSDVEMSGQIAQGSGTQEILGIGDSKPQLENVDTKIQLEDEYLKSQMEKEVSKSPLDIEDLKPECEDVMLDPSATGNQVSEVSPNLGFQVKSDSISTDSLSINEKIELKDNINADNVKLELDVVKPEIAKPLSDNVVPVGGESHPMDVEEPQENPPSFDEKDTISGANADMNKKNDSIEIIDSEKLNLDRSSGDDSLEDDVLESKPIDSKYDPDEVGDKTEKNEVITGMVKNLAEGVGNDLCTEQKEVHDDGNILSPAPLEKRKFDGKENVGNEPLKRQRRWNSESIKTSETETADVAPTITPKDAVQSAAKRGNFSRSNSSVSDDTPKERVVPPSQNPPTNSLKIDRFLRPFTIKAVQELLGKTGTFTSFWMDQIKTHCYVTYSSVDEAIETRNAVYNLQWPPNGGRLLVAEFVDSQEVKMRVEAPQSQTTTVTPSAPAAPSTLQAQPSPRQVSRQQPLPPSPLPPPPPLSNPPSAKERLARPPPPSLEKHEPPIVTLDDLFQKTKATPRIYYLPLSEEQVAAKLAEPDGNIKQ</sequence>
<feature type="compositionally biased region" description="Polar residues" evidence="1">
    <location>
        <begin position="478"/>
        <end position="487"/>
    </location>
</feature>
<comment type="caution">
    <text evidence="3">The sequence shown here is derived from an EMBL/GenBank/DDBJ whole genome shotgun (WGS) entry which is preliminary data.</text>
</comment>
<organism evidence="3 4">
    <name type="scientific">Erythroxylum novogranatense</name>
    <dbReference type="NCBI Taxonomy" id="1862640"/>
    <lineage>
        <taxon>Eukaryota</taxon>
        <taxon>Viridiplantae</taxon>
        <taxon>Streptophyta</taxon>
        <taxon>Embryophyta</taxon>
        <taxon>Tracheophyta</taxon>
        <taxon>Spermatophyta</taxon>
        <taxon>Magnoliopsida</taxon>
        <taxon>eudicotyledons</taxon>
        <taxon>Gunneridae</taxon>
        <taxon>Pentapetalae</taxon>
        <taxon>rosids</taxon>
        <taxon>fabids</taxon>
        <taxon>Malpighiales</taxon>
        <taxon>Erythroxylaceae</taxon>
        <taxon>Erythroxylum</taxon>
    </lineage>
</organism>
<evidence type="ECO:0000313" key="3">
    <source>
        <dbReference type="EMBL" id="KAJ8765469.1"/>
    </source>
</evidence>
<evidence type="ECO:0000313" key="4">
    <source>
        <dbReference type="Proteomes" id="UP001159364"/>
    </source>
</evidence>
<name>A0AAV8TGZ3_9ROSI</name>
<accession>A0AAV8TGZ3</accession>
<feature type="compositionally biased region" description="Basic and acidic residues" evidence="1">
    <location>
        <begin position="422"/>
        <end position="439"/>
    </location>
</feature>
<feature type="compositionally biased region" description="Basic and acidic residues" evidence="1">
    <location>
        <begin position="333"/>
        <end position="355"/>
    </location>
</feature>
<dbReference type="InterPro" id="IPR036361">
    <property type="entry name" value="SAP_dom_sf"/>
</dbReference>
<feature type="region of interest" description="Disordered" evidence="1">
    <location>
        <begin position="586"/>
        <end position="664"/>
    </location>
</feature>
<evidence type="ECO:0000259" key="2">
    <source>
        <dbReference type="PROSITE" id="PS50800"/>
    </source>
</evidence>
<feature type="compositionally biased region" description="Basic and acidic residues" evidence="1">
    <location>
        <begin position="364"/>
        <end position="384"/>
    </location>
</feature>
<dbReference type="Proteomes" id="UP001159364">
    <property type="component" value="Linkage Group LG05"/>
</dbReference>
<dbReference type="PANTHER" id="PTHR47031:SF3">
    <property type="entry name" value="SAP DOMAIN-CONTAINING PROTEIN"/>
    <property type="match status" value="1"/>
</dbReference>
<feature type="compositionally biased region" description="Low complexity" evidence="1">
    <location>
        <begin position="588"/>
        <end position="620"/>
    </location>
</feature>
<gene>
    <name evidence="3" type="ORF">K2173_014591</name>
</gene>
<feature type="region of interest" description="Disordered" evidence="1">
    <location>
        <begin position="410"/>
        <end position="506"/>
    </location>
</feature>
<dbReference type="PANTHER" id="PTHR47031">
    <property type="entry name" value="SAP DNA-BINDING DOMAIN-CONTAINING PROTEIN"/>
    <property type="match status" value="1"/>
</dbReference>
<feature type="compositionally biased region" description="Pro residues" evidence="1">
    <location>
        <begin position="621"/>
        <end position="635"/>
    </location>
</feature>
<reference evidence="3 4" key="1">
    <citation type="submission" date="2021-09" db="EMBL/GenBank/DDBJ databases">
        <title>Genomic insights and catalytic innovation underlie evolution of tropane alkaloids biosynthesis.</title>
        <authorList>
            <person name="Wang Y.-J."/>
            <person name="Tian T."/>
            <person name="Huang J.-P."/>
            <person name="Huang S.-X."/>
        </authorList>
    </citation>
    <scope>NUCLEOTIDE SEQUENCE [LARGE SCALE GENOMIC DNA]</scope>
    <source>
        <strain evidence="3">KIB-2018</strain>
        <tissue evidence="3">Leaf</tissue>
    </source>
</reference>
<dbReference type="CDD" id="cd12432">
    <property type="entry name" value="RRM_ACINU"/>
    <property type="match status" value="1"/>
</dbReference>
<dbReference type="EMBL" id="JAIWQS010000005">
    <property type="protein sequence ID" value="KAJ8765469.1"/>
    <property type="molecule type" value="Genomic_DNA"/>
</dbReference>
<proteinExistence type="predicted"/>
<protein>
    <recommendedName>
        <fullName evidence="2">SAP domain-containing protein</fullName>
    </recommendedName>
</protein>
<dbReference type="InterPro" id="IPR034257">
    <property type="entry name" value="Acinus_RRM"/>
</dbReference>
<dbReference type="SUPFAM" id="SSF54928">
    <property type="entry name" value="RNA-binding domain, RBD"/>
    <property type="match status" value="1"/>
</dbReference>
<dbReference type="InterPro" id="IPR032552">
    <property type="entry name" value="RSB_motif"/>
</dbReference>
<dbReference type="Gene3D" id="1.10.720.30">
    <property type="entry name" value="SAP domain"/>
    <property type="match status" value="1"/>
</dbReference>
<dbReference type="AlphaFoldDB" id="A0AAV8TGZ3"/>
<dbReference type="SMART" id="SM00513">
    <property type="entry name" value="SAP"/>
    <property type="match status" value="1"/>
</dbReference>
<feature type="domain" description="SAP" evidence="2">
    <location>
        <begin position="13"/>
        <end position="47"/>
    </location>
</feature>
<feature type="region of interest" description="Disordered" evidence="1">
    <location>
        <begin position="296"/>
        <end position="384"/>
    </location>
</feature>
<dbReference type="InterPro" id="IPR003034">
    <property type="entry name" value="SAP_dom"/>
</dbReference>
<dbReference type="InterPro" id="IPR035979">
    <property type="entry name" value="RBD_domain_sf"/>
</dbReference>
<dbReference type="SUPFAM" id="SSF68906">
    <property type="entry name" value="SAP domain"/>
    <property type="match status" value="1"/>
</dbReference>
<dbReference type="Pfam" id="PF16294">
    <property type="entry name" value="RSB_motif"/>
    <property type="match status" value="1"/>
</dbReference>
<dbReference type="Pfam" id="PF02037">
    <property type="entry name" value="SAP"/>
    <property type="match status" value="1"/>
</dbReference>
<dbReference type="PROSITE" id="PS50800">
    <property type="entry name" value="SAP"/>
    <property type="match status" value="1"/>
</dbReference>
<evidence type="ECO:0000256" key="1">
    <source>
        <dbReference type="SAM" id="MobiDB-lite"/>
    </source>
</evidence>
<keyword evidence="4" id="KW-1185">Reference proteome</keyword>
<dbReference type="GO" id="GO:0003676">
    <property type="term" value="F:nucleic acid binding"/>
    <property type="evidence" value="ECO:0007669"/>
    <property type="project" value="InterPro"/>
</dbReference>